<dbReference type="AlphaFoldDB" id="A0AAJ3NQ00"/>
<proteinExistence type="predicted"/>
<protein>
    <recommendedName>
        <fullName evidence="3">YncE family protein</fullName>
    </recommendedName>
</protein>
<dbReference type="InterPro" id="IPR011964">
    <property type="entry name" value="YVTN_b-propeller_repeat"/>
</dbReference>
<evidence type="ECO:0008006" key="3">
    <source>
        <dbReference type="Google" id="ProtNLM"/>
    </source>
</evidence>
<gene>
    <name evidence="1" type="ORF">AWC23_14705</name>
</gene>
<name>A0AAJ3NQ00_9MYCO</name>
<accession>A0AAJ3NQ00</accession>
<comment type="caution">
    <text evidence="1">The sequence shown here is derived from an EMBL/GenBank/DDBJ whole genome shotgun (WGS) entry which is preliminary data.</text>
</comment>
<dbReference type="InterPro" id="IPR015943">
    <property type="entry name" value="WD40/YVTN_repeat-like_dom_sf"/>
</dbReference>
<dbReference type="Proteomes" id="UP000193387">
    <property type="component" value="Unassembled WGS sequence"/>
</dbReference>
<dbReference type="SUPFAM" id="SSF51004">
    <property type="entry name" value="C-terminal (heme d1) domain of cytochrome cd1-nitrite reductase"/>
    <property type="match status" value="1"/>
</dbReference>
<dbReference type="InterPro" id="IPR011048">
    <property type="entry name" value="Haem_d1_sf"/>
</dbReference>
<dbReference type="InterPro" id="IPR051200">
    <property type="entry name" value="Host-pathogen_enzymatic-act"/>
</dbReference>
<evidence type="ECO:0000313" key="2">
    <source>
        <dbReference type="Proteomes" id="UP000193387"/>
    </source>
</evidence>
<evidence type="ECO:0000313" key="1">
    <source>
        <dbReference type="EMBL" id="ORW71216.1"/>
    </source>
</evidence>
<reference evidence="1 2" key="1">
    <citation type="submission" date="2016-01" db="EMBL/GenBank/DDBJ databases">
        <title>The new phylogeny of the genus Mycobacterium.</title>
        <authorList>
            <person name="Tarcisio F."/>
            <person name="Conor M."/>
            <person name="Antonella G."/>
            <person name="Elisabetta G."/>
            <person name="Giulia F.S."/>
            <person name="Sara T."/>
            <person name="Anna F."/>
            <person name="Clotilde B."/>
            <person name="Roberto B."/>
            <person name="Veronica D.S."/>
            <person name="Fabio R."/>
            <person name="Monica P."/>
            <person name="Olivier J."/>
            <person name="Enrico T."/>
            <person name="Nicola S."/>
        </authorList>
    </citation>
    <scope>NUCLEOTIDE SEQUENCE [LARGE SCALE GENOMIC DNA]</scope>
    <source>
        <strain evidence="1 2">DSM 44616</strain>
    </source>
</reference>
<keyword evidence="2" id="KW-1185">Reference proteome</keyword>
<dbReference type="PANTHER" id="PTHR47197">
    <property type="entry name" value="PROTEIN NIRF"/>
    <property type="match status" value="1"/>
</dbReference>
<dbReference type="NCBIfam" id="TIGR02276">
    <property type="entry name" value="beta_rpt_yvtn"/>
    <property type="match status" value="1"/>
</dbReference>
<organism evidence="1 2">
    <name type="scientific">Mycobacterium saskatchewanense</name>
    <dbReference type="NCBI Taxonomy" id="220927"/>
    <lineage>
        <taxon>Bacteria</taxon>
        <taxon>Bacillati</taxon>
        <taxon>Actinomycetota</taxon>
        <taxon>Actinomycetes</taxon>
        <taxon>Mycobacteriales</taxon>
        <taxon>Mycobacteriaceae</taxon>
        <taxon>Mycobacterium</taxon>
        <taxon>Mycobacterium simiae complex</taxon>
    </lineage>
</organism>
<dbReference type="EMBL" id="LQPR01000031">
    <property type="protein sequence ID" value="ORW71216.1"/>
    <property type="molecule type" value="Genomic_DNA"/>
</dbReference>
<dbReference type="PANTHER" id="PTHR47197:SF3">
    <property type="entry name" value="DIHYDRO-HEME D1 DEHYDROGENASE"/>
    <property type="match status" value="1"/>
</dbReference>
<sequence>MNGRKAAHDRNACVPDGAVRIAVENGPISDVVADADGGRLLVTNYGGDSVSVVDPYAFQVIDTIAGLSEPFAIAMGGGRAYVSVATPAYDAIAVIDPGAGEVVATHPLASRISDLAVSPDGGYVYAGRSGADGADVAIVETATGRVEEVRLPGPAHTTECVRVSADGARVYVATNGPAGGQLVVLRARGAGPRVMNAIGIGLPIRDVALSPDGAVAYVASCAPDAGAVVDVVDTRAHKITRTRKVGDLGGILTGLTVSGDGDRAYVVSDTGITVLCTLTHDVVGTVTATDRPSRVIESPDARRLYVADYSGAVTVVPVGSAPALVDDDEASPGGLLLPDLTPREPALV</sequence>
<dbReference type="Gene3D" id="2.130.10.10">
    <property type="entry name" value="YVTN repeat-like/Quinoprotein amine dehydrogenase"/>
    <property type="match status" value="2"/>
</dbReference>